<sequence>MLFYETAFLVLIVTFSLTKASDMNPAEIAAQKTNLNSKLCTVMKRVGLLTLVNEADVLRGSKGATVDTITFKISDYACFTADVSQDSTKTITNVKSTAC</sequence>
<organism evidence="2 3">
    <name type="scientific">Fasciola gigantica</name>
    <name type="common">Giant liver fluke</name>
    <dbReference type="NCBI Taxonomy" id="46835"/>
    <lineage>
        <taxon>Eukaryota</taxon>
        <taxon>Metazoa</taxon>
        <taxon>Spiralia</taxon>
        <taxon>Lophotrochozoa</taxon>
        <taxon>Platyhelminthes</taxon>
        <taxon>Trematoda</taxon>
        <taxon>Digenea</taxon>
        <taxon>Plagiorchiida</taxon>
        <taxon>Echinostomata</taxon>
        <taxon>Echinostomatoidea</taxon>
        <taxon>Fasciolidae</taxon>
        <taxon>Fasciola</taxon>
    </lineage>
</organism>
<comment type="caution">
    <text evidence="2">The sequence shown here is derived from an EMBL/GenBank/DDBJ whole genome shotgun (WGS) entry which is preliminary data.</text>
</comment>
<evidence type="ECO:0000313" key="3">
    <source>
        <dbReference type="Proteomes" id="UP000316759"/>
    </source>
</evidence>
<name>A0A504YZW4_FASGI</name>
<dbReference type="AlphaFoldDB" id="A0A504YZW4"/>
<evidence type="ECO:0000256" key="1">
    <source>
        <dbReference type="SAM" id="SignalP"/>
    </source>
</evidence>
<keyword evidence="3" id="KW-1185">Reference proteome</keyword>
<protein>
    <submittedName>
        <fullName evidence="2">Uncharacterized protein</fullName>
    </submittedName>
</protein>
<dbReference type="Proteomes" id="UP000316759">
    <property type="component" value="Unassembled WGS sequence"/>
</dbReference>
<keyword evidence="1" id="KW-0732">Signal</keyword>
<accession>A0A504YZW4</accession>
<gene>
    <name evidence="2" type="ORF">FGIG_10081</name>
</gene>
<evidence type="ECO:0000313" key="2">
    <source>
        <dbReference type="EMBL" id="TPP67462.1"/>
    </source>
</evidence>
<proteinExistence type="predicted"/>
<dbReference type="EMBL" id="SUNJ01000660">
    <property type="protein sequence ID" value="TPP67462.1"/>
    <property type="molecule type" value="Genomic_DNA"/>
</dbReference>
<reference evidence="2 3" key="1">
    <citation type="submission" date="2019-04" db="EMBL/GenBank/DDBJ databases">
        <title>Annotation for the trematode Fasciola gigantica.</title>
        <authorList>
            <person name="Choi Y.-J."/>
        </authorList>
    </citation>
    <scope>NUCLEOTIDE SEQUENCE [LARGE SCALE GENOMIC DNA]</scope>
    <source>
        <strain evidence="2">Uganda_cow_1</strain>
    </source>
</reference>
<feature type="signal peptide" evidence="1">
    <location>
        <begin position="1"/>
        <end position="20"/>
    </location>
</feature>
<feature type="chain" id="PRO_5021434182" evidence="1">
    <location>
        <begin position="21"/>
        <end position="99"/>
    </location>
</feature>